<feature type="domain" description="Nudix hydrolase" evidence="5">
    <location>
        <begin position="24"/>
        <end position="156"/>
    </location>
</feature>
<dbReference type="AlphaFoldDB" id="A0A2T5VAP6"/>
<dbReference type="SUPFAM" id="SSF55811">
    <property type="entry name" value="Nudix"/>
    <property type="match status" value="1"/>
</dbReference>
<dbReference type="InterPro" id="IPR000086">
    <property type="entry name" value="NUDIX_hydrolase_dom"/>
</dbReference>
<evidence type="ECO:0000259" key="5">
    <source>
        <dbReference type="PROSITE" id="PS51462"/>
    </source>
</evidence>
<dbReference type="GO" id="GO:0005737">
    <property type="term" value="C:cytoplasm"/>
    <property type="evidence" value="ECO:0007669"/>
    <property type="project" value="TreeGrafter"/>
</dbReference>
<dbReference type="PANTHER" id="PTHR12629:SF0">
    <property type="entry name" value="DIPHOSPHOINOSITOL-POLYPHOSPHATE DIPHOSPHATASE"/>
    <property type="match status" value="1"/>
</dbReference>
<dbReference type="RefSeq" id="WP_245926755.1">
    <property type="nucleotide sequence ID" value="NZ_QAYG01000003.1"/>
</dbReference>
<evidence type="ECO:0000313" key="6">
    <source>
        <dbReference type="EMBL" id="PTW60830.1"/>
    </source>
</evidence>
<reference evidence="6 7" key="1">
    <citation type="submission" date="2018-04" db="EMBL/GenBank/DDBJ databases">
        <title>Genomic Encyclopedia of Archaeal and Bacterial Type Strains, Phase II (KMG-II): from individual species to whole genera.</title>
        <authorList>
            <person name="Goeker M."/>
        </authorList>
    </citation>
    <scope>NUCLEOTIDE SEQUENCE [LARGE SCALE GENOMIC DNA]</scope>
    <source>
        <strain evidence="6 7">DSM 23382</strain>
    </source>
</reference>
<evidence type="ECO:0000256" key="2">
    <source>
        <dbReference type="ARBA" id="ARBA00022723"/>
    </source>
</evidence>
<dbReference type="GO" id="GO:0016462">
    <property type="term" value="F:pyrophosphatase activity"/>
    <property type="evidence" value="ECO:0007669"/>
    <property type="project" value="InterPro"/>
</dbReference>
<keyword evidence="4" id="KW-0460">Magnesium</keyword>
<comment type="cofactor">
    <cofactor evidence="1">
        <name>Mg(2+)</name>
        <dbReference type="ChEBI" id="CHEBI:18420"/>
    </cofactor>
</comment>
<name>A0A2T5VAP6_9HYPH</name>
<dbReference type="EMBL" id="QAYG01000003">
    <property type="protein sequence ID" value="PTW60830.1"/>
    <property type="molecule type" value="Genomic_DNA"/>
</dbReference>
<comment type="caution">
    <text evidence="6">The sequence shown here is derived from an EMBL/GenBank/DDBJ whole genome shotgun (WGS) entry which is preliminary data.</text>
</comment>
<evidence type="ECO:0000256" key="3">
    <source>
        <dbReference type="ARBA" id="ARBA00022801"/>
    </source>
</evidence>
<dbReference type="CDD" id="cd04666">
    <property type="entry name" value="NUDIX_DIPP2_like_Nudt4"/>
    <property type="match status" value="1"/>
</dbReference>
<gene>
    <name evidence="6" type="ORF">C8N35_1039</name>
</gene>
<dbReference type="Gene3D" id="3.90.79.10">
    <property type="entry name" value="Nucleoside Triphosphate Pyrophosphohydrolase"/>
    <property type="match status" value="1"/>
</dbReference>
<accession>A0A2T5VAP6</accession>
<evidence type="ECO:0000256" key="1">
    <source>
        <dbReference type="ARBA" id="ARBA00001946"/>
    </source>
</evidence>
<dbReference type="PROSITE" id="PS51462">
    <property type="entry name" value="NUDIX"/>
    <property type="match status" value="1"/>
</dbReference>
<evidence type="ECO:0000256" key="4">
    <source>
        <dbReference type="ARBA" id="ARBA00022842"/>
    </source>
</evidence>
<keyword evidence="3" id="KW-0378">Hydrolase</keyword>
<dbReference type="Pfam" id="PF00293">
    <property type="entry name" value="NUDIX"/>
    <property type="match status" value="1"/>
</dbReference>
<dbReference type="GO" id="GO:0046872">
    <property type="term" value="F:metal ion binding"/>
    <property type="evidence" value="ECO:0007669"/>
    <property type="project" value="UniProtKB-KW"/>
</dbReference>
<dbReference type="InterPro" id="IPR015797">
    <property type="entry name" value="NUDIX_hydrolase-like_dom_sf"/>
</dbReference>
<organism evidence="6 7">
    <name type="scientific">Breoghania corrubedonensis</name>
    <dbReference type="NCBI Taxonomy" id="665038"/>
    <lineage>
        <taxon>Bacteria</taxon>
        <taxon>Pseudomonadati</taxon>
        <taxon>Pseudomonadota</taxon>
        <taxon>Alphaproteobacteria</taxon>
        <taxon>Hyphomicrobiales</taxon>
        <taxon>Stappiaceae</taxon>
        <taxon>Breoghania</taxon>
    </lineage>
</organism>
<keyword evidence="2" id="KW-0479">Metal-binding</keyword>
<sequence length="161" mass="18630">MNSFLKVVSAVIRPATLETAPEMKRKRQFAALPFRTTRGKLEVLLVTSRDTRRWIIPKGWPKKSTAPHKLALLEAYEEAGVRGKIERDEIGHYDYIKRLDDRHNVLCRVGVFPMKVKDELKTWPEKKERERRWMSPEEAAQLVEEPQLAALLLGIETTNPA</sequence>
<dbReference type="PANTHER" id="PTHR12629">
    <property type="entry name" value="DIPHOSPHOINOSITOL POLYPHOSPHATE PHOSPHOHYDROLASE"/>
    <property type="match status" value="1"/>
</dbReference>
<proteinExistence type="predicted"/>
<protein>
    <submittedName>
        <fullName evidence="6">ADP-ribose pyrophosphatase YjhB (NUDIX family)</fullName>
    </submittedName>
</protein>
<dbReference type="Proteomes" id="UP000244081">
    <property type="component" value="Unassembled WGS sequence"/>
</dbReference>
<evidence type="ECO:0000313" key="7">
    <source>
        <dbReference type="Proteomes" id="UP000244081"/>
    </source>
</evidence>
<keyword evidence="7" id="KW-1185">Reference proteome</keyword>
<dbReference type="InterPro" id="IPR047198">
    <property type="entry name" value="DDP-like_NUDIX"/>
</dbReference>